<dbReference type="EMBL" id="JANTQA010000076">
    <property type="protein sequence ID" value="KAJ3423603.1"/>
    <property type="molecule type" value="Genomic_DNA"/>
</dbReference>
<reference evidence="1" key="1">
    <citation type="submission" date="2022-08" db="EMBL/GenBank/DDBJ databases">
        <title>Novel sulphate-reducing endosymbionts in the free-living metamonad Anaeramoeba.</title>
        <authorList>
            <person name="Jerlstrom-Hultqvist J."/>
            <person name="Cepicka I."/>
            <person name="Gallot-Lavallee L."/>
            <person name="Salas-Leiva D."/>
            <person name="Curtis B.A."/>
            <person name="Zahonova K."/>
            <person name="Pipaliya S."/>
            <person name="Dacks J."/>
            <person name="Roger A.J."/>
        </authorList>
    </citation>
    <scope>NUCLEOTIDE SEQUENCE</scope>
    <source>
        <strain evidence="1">Busselton2</strain>
    </source>
</reference>
<accession>A0AAV7Y820</accession>
<dbReference type="Proteomes" id="UP001146793">
    <property type="component" value="Unassembled WGS sequence"/>
</dbReference>
<gene>
    <name evidence="1" type="ORF">M0812_30136</name>
</gene>
<dbReference type="AlphaFoldDB" id="A0AAV7Y820"/>
<proteinExistence type="predicted"/>
<name>A0AAV7Y820_9EUKA</name>
<evidence type="ECO:0000313" key="2">
    <source>
        <dbReference type="Proteomes" id="UP001146793"/>
    </source>
</evidence>
<comment type="caution">
    <text evidence="1">The sequence shown here is derived from an EMBL/GenBank/DDBJ whole genome shotgun (WGS) entry which is preliminary data.</text>
</comment>
<protein>
    <submittedName>
        <fullName evidence="1">Uncharacterized protein</fullName>
    </submittedName>
</protein>
<organism evidence="1 2">
    <name type="scientific">Anaeramoeba flamelloides</name>
    <dbReference type="NCBI Taxonomy" id="1746091"/>
    <lineage>
        <taxon>Eukaryota</taxon>
        <taxon>Metamonada</taxon>
        <taxon>Anaeramoebidae</taxon>
        <taxon>Anaeramoeba</taxon>
    </lineage>
</organism>
<sequence>MTTNQDLIKFTQKIYSGNVITHKFLYERLQLCDPILDQLVNYLNSNQQKECKILIQTLITLSLEIKYSESLADLDLNNMIKKYETGIPEEEFRKEVSIAGYSDQLLELNFNLVSIIWNNSDLTNESSIENVMDPIDQIAKLTQELTDKIAFVLEIFNDEEQLESKN</sequence>
<evidence type="ECO:0000313" key="1">
    <source>
        <dbReference type="EMBL" id="KAJ3423603.1"/>
    </source>
</evidence>